<keyword evidence="1" id="KW-0812">Transmembrane</keyword>
<reference evidence="2" key="1">
    <citation type="submission" date="2019-08" db="EMBL/GenBank/DDBJ databases">
        <authorList>
            <person name="Kucharzyk K."/>
            <person name="Murdoch R.W."/>
            <person name="Higgins S."/>
            <person name="Loffler F."/>
        </authorList>
    </citation>
    <scope>NUCLEOTIDE SEQUENCE</scope>
</reference>
<gene>
    <name evidence="2" type="ORF">SDC9_158596</name>
</gene>
<dbReference type="EMBL" id="VSSQ01057497">
    <property type="protein sequence ID" value="MPN11295.1"/>
    <property type="molecule type" value="Genomic_DNA"/>
</dbReference>
<name>A0A645FA88_9ZZZZ</name>
<evidence type="ECO:0000313" key="2">
    <source>
        <dbReference type="EMBL" id="MPN11295.1"/>
    </source>
</evidence>
<dbReference type="AlphaFoldDB" id="A0A645FA88"/>
<keyword evidence="1" id="KW-1133">Transmembrane helix</keyword>
<proteinExistence type="predicted"/>
<evidence type="ECO:0000256" key="1">
    <source>
        <dbReference type="SAM" id="Phobius"/>
    </source>
</evidence>
<sequence length="94" mass="10830">MQVCMEKTVFKHLLHESFSYYSSYNIPVKSLLIQQIHMAAFYAFDVFKSQHTCACIVPVNFRNMDLTVLPEILCKIICIPAFLSIIYFCKNAVG</sequence>
<keyword evidence="1" id="KW-0472">Membrane</keyword>
<comment type="caution">
    <text evidence="2">The sequence shown here is derived from an EMBL/GenBank/DDBJ whole genome shotgun (WGS) entry which is preliminary data.</text>
</comment>
<feature type="transmembrane region" description="Helical" evidence="1">
    <location>
        <begin position="68"/>
        <end position="89"/>
    </location>
</feature>
<organism evidence="2">
    <name type="scientific">bioreactor metagenome</name>
    <dbReference type="NCBI Taxonomy" id="1076179"/>
    <lineage>
        <taxon>unclassified sequences</taxon>
        <taxon>metagenomes</taxon>
        <taxon>ecological metagenomes</taxon>
    </lineage>
</organism>
<accession>A0A645FA88</accession>
<protein>
    <submittedName>
        <fullName evidence="2">Uncharacterized protein</fullName>
    </submittedName>
</protein>